<comment type="caution">
    <text evidence="2">The sequence shown here is derived from an EMBL/GenBank/DDBJ whole genome shotgun (WGS) entry which is preliminary data.</text>
</comment>
<dbReference type="EMBL" id="JAERRH010000048">
    <property type="protein sequence ID" value="MBL1110608.1"/>
    <property type="molecule type" value="Genomic_DNA"/>
</dbReference>
<organism evidence="2 3">
    <name type="scientific">Streptomyces musisoli</name>
    <dbReference type="NCBI Taxonomy" id="2802280"/>
    <lineage>
        <taxon>Bacteria</taxon>
        <taxon>Bacillati</taxon>
        <taxon>Actinomycetota</taxon>
        <taxon>Actinomycetes</taxon>
        <taxon>Kitasatosporales</taxon>
        <taxon>Streptomycetaceae</taxon>
        <taxon>Streptomyces</taxon>
    </lineage>
</organism>
<gene>
    <name evidence="2" type="ORF">JK361_39750</name>
</gene>
<evidence type="ECO:0000256" key="1">
    <source>
        <dbReference type="SAM" id="SignalP"/>
    </source>
</evidence>
<proteinExistence type="predicted"/>
<evidence type="ECO:0008006" key="4">
    <source>
        <dbReference type="Google" id="ProtNLM"/>
    </source>
</evidence>
<sequence length="114" mass="12263">MRTKQWTFVAALATAVALAAPMSSATASPTAGCTSKSLFADGGKAYYQECFEGGRLRVKGWVEDTDADGACARLTVNMDNGYFDQWKACPKGTRTPVDTGYEAAFYADVRLGVW</sequence>
<feature type="chain" id="PRO_5047056232" description="Secreted protein" evidence="1">
    <location>
        <begin position="28"/>
        <end position="114"/>
    </location>
</feature>
<name>A0ABS1PDZ8_9ACTN</name>
<evidence type="ECO:0000313" key="3">
    <source>
        <dbReference type="Proteomes" id="UP000621386"/>
    </source>
</evidence>
<keyword evidence="1" id="KW-0732">Signal</keyword>
<dbReference type="Proteomes" id="UP000621386">
    <property type="component" value="Unassembled WGS sequence"/>
</dbReference>
<evidence type="ECO:0000313" key="2">
    <source>
        <dbReference type="EMBL" id="MBL1110608.1"/>
    </source>
</evidence>
<accession>A0ABS1PDZ8</accession>
<protein>
    <recommendedName>
        <fullName evidence="4">Secreted protein</fullName>
    </recommendedName>
</protein>
<reference evidence="2 3" key="1">
    <citation type="submission" date="2021-01" db="EMBL/GenBank/DDBJ databases">
        <title>WGS of actinomycetes isolated from Thailand.</title>
        <authorList>
            <person name="Thawai C."/>
        </authorList>
    </citation>
    <scope>NUCLEOTIDE SEQUENCE [LARGE SCALE GENOMIC DNA]</scope>
    <source>
        <strain evidence="2 3">CH5-8</strain>
    </source>
</reference>
<feature type="signal peptide" evidence="1">
    <location>
        <begin position="1"/>
        <end position="27"/>
    </location>
</feature>
<dbReference type="RefSeq" id="WP_201827920.1">
    <property type="nucleotide sequence ID" value="NZ_JAERRH010000048.1"/>
</dbReference>
<keyword evidence="3" id="KW-1185">Reference proteome</keyword>